<dbReference type="GO" id="GO:0004829">
    <property type="term" value="F:threonine-tRNA ligase activity"/>
    <property type="evidence" value="ECO:0007669"/>
    <property type="project" value="InterPro"/>
</dbReference>
<keyword evidence="6" id="KW-1185">Reference proteome</keyword>
<dbReference type="PANTHER" id="PTHR11451">
    <property type="entry name" value="THREONINE-TRNA LIGASE"/>
    <property type="match status" value="1"/>
</dbReference>
<gene>
    <name evidence="5" type="ORF">GC250_02030</name>
</gene>
<dbReference type="InterPro" id="IPR023509">
    <property type="entry name" value="DTD-like_sf"/>
</dbReference>
<evidence type="ECO:0000256" key="2">
    <source>
        <dbReference type="ARBA" id="ARBA00022917"/>
    </source>
</evidence>
<feature type="domain" description="Threonyl-tRNA synthetase editing" evidence="4">
    <location>
        <begin position="1"/>
        <end position="133"/>
    </location>
</feature>
<reference evidence="5 6" key="1">
    <citation type="submission" date="2019-10" db="EMBL/GenBank/DDBJ databases">
        <title>Sequencing and Assembly of Multiple Reported Metal-Biooxidizing Members of the Extremely Thermoacidophilic Archaeal Family Sulfolobaceae.</title>
        <authorList>
            <person name="Counts J.A."/>
            <person name="Kelly R.M."/>
        </authorList>
    </citation>
    <scope>NUCLEOTIDE SEQUENCE [LARGE SCALE GENOMIC DNA]</scope>
    <source>
        <strain evidence="5 6">DSM 6482</strain>
    </source>
</reference>
<dbReference type="Gene3D" id="3.40.50.800">
    <property type="entry name" value="Anticodon-binding domain"/>
    <property type="match status" value="1"/>
</dbReference>
<dbReference type="NCBIfam" id="NF011500">
    <property type="entry name" value="PRK14938.1"/>
    <property type="match status" value="1"/>
</dbReference>
<keyword evidence="2" id="KW-0648">Protein biosynthesis</keyword>
<proteinExistence type="predicted"/>
<dbReference type="RefSeq" id="WP_156016169.1">
    <property type="nucleotide sequence ID" value="NZ_WGGD01000005.1"/>
</dbReference>
<evidence type="ECO:0000313" key="6">
    <source>
        <dbReference type="Proteomes" id="UP000470772"/>
    </source>
</evidence>
<sequence length="395" mass="44942">MILLMIHSSFFSYEVREKAISSAEENPINEFKGENVLVIFISIEEGDDSDLALKAMEYIMEDVEKVKPSMVVLYPYAHLSNKLAKPSVAVSLMKEIENSLSEKIKVIRAPFGWYKAFTISCYGHPLSELSRRIGKEEDNPVHLMKQSEEIKYCEKFGFPSSPHATFVRNAVLEWVKSKARDMVVETVGNTKPSQGEFSVNYFEAKGKIIPCLNENPNIIAIYGGVMDMDVPYSFHDSANKVDVIFNEGGVTKINVNALTYYFMIQSVKDKVYPTLPMWMSPIQVRILPVKRDFIDDAIRIAGELESRDVRVDIDDLNDGLGNKIRRAGKEWIPLVGILGERERKTSSLTVKIREETEQKSLTVEEIASIVMSADQLKLKRKLPILLSRRPKFEYL</sequence>
<evidence type="ECO:0000259" key="4">
    <source>
        <dbReference type="Pfam" id="PF08915"/>
    </source>
</evidence>
<dbReference type="GO" id="GO:0008270">
    <property type="term" value="F:zinc ion binding"/>
    <property type="evidence" value="ECO:0007669"/>
    <property type="project" value="InterPro"/>
</dbReference>
<dbReference type="GO" id="GO:0016787">
    <property type="term" value="F:hydrolase activity"/>
    <property type="evidence" value="ECO:0007669"/>
    <property type="project" value="UniProtKB-KW"/>
</dbReference>
<feature type="domain" description="Anticodon-binding" evidence="3">
    <location>
        <begin position="283"/>
        <end position="370"/>
    </location>
</feature>
<name>A0A6A9QM53_SULME</name>
<evidence type="ECO:0000256" key="1">
    <source>
        <dbReference type="ARBA" id="ARBA00022490"/>
    </source>
</evidence>
<dbReference type="InterPro" id="IPR036621">
    <property type="entry name" value="Anticodon-bd_dom_sf"/>
</dbReference>
<dbReference type="GO" id="GO:0005737">
    <property type="term" value="C:cytoplasm"/>
    <property type="evidence" value="ECO:0007669"/>
    <property type="project" value="InterPro"/>
</dbReference>
<dbReference type="GO" id="GO:0005524">
    <property type="term" value="F:ATP binding"/>
    <property type="evidence" value="ECO:0007669"/>
    <property type="project" value="InterPro"/>
</dbReference>
<protein>
    <submittedName>
        <fullName evidence="5">Ser-tRNA(Thr) hydrolase</fullName>
    </submittedName>
</protein>
<dbReference type="Pfam" id="PF08915">
    <property type="entry name" value="tRNA-Thr_ED"/>
    <property type="match status" value="1"/>
</dbReference>
<dbReference type="Gene3D" id="3.50.80.10">
    <property type="entry name" value="D-tyrosyl-tRNA(Tyr) deacylase"/>
    <property type="match status" value="1"/>
</dbReference>
<organism evidence="5 6">
    <name type="scientific">Sulfuracidifex metallicus DSM 6482 = JCM 9184</name>
    <dbReference type="NCBI Taxonomy" id="523847"/>
    <lineage>
        <taxon>Archaea</taxon>
        <taxon>Thermoproteota</taxon>
        <taxon>Thermoprotei</taxon>
        <taxon>Sulfolobales</taxon>
        <taxon>Sulfolobaceae</taxon>
        <taxon>Sulfuracidifex</taxon>
    </lineage>
</organism>
<dbReference type="InterPro" id="IPR015011">
    <property type="entry name" value="Threonyl-tRNA_syn_edit_dom_arc"/>
</dbReference>
<dbReference type="Proteomes" id="UP000470772">
    <property type="component" value="Unassembled WGS sequence"/>
</dbReference>
<comment type="caution">
    <text evidence="5">The sequence shown here is derived from an EMBL/GenBank/DDBJ whole genome shotgun (WGS) entry which is preliminary data.</text>
</comment>
<keyword evidence="1" id="KW-0963">Cytoplasm</keyword>
<dbReference type="EMBL" id="WGGD01000005">
    <property type="protein sequence ID" value="MUN28271.1"/>
    <property type="molecule type" value="Genomic_DNA"/>
</dbReference>
<accession>A0A6A9QM53</accession>
<dbReference type="Pfam" id="PF03129">
    <property type="entry name" value="HGTP_anticodon"/>
    <property type="match status" value="1"/>
</dbReference>
<dbReference type="InterPro" id="IPR004154">
    <property type="entry name" value="Anticodon-bd"/>
</dbReference>
<dbReference type="SUPFAM" id="SSF52954">
    <property type="entry name" value="Class II aaRS ABD-related"/>
    <property type="match status" value="1"/>
</dbReference>
<keyword evidence="5" id="KW-0378">Hydrolase</keyword>
<evidence type="ECO:0000313" key="5">
    <source>
        <dbReference type="EMBL" id="MUN28271.1"/>
    </source>
</evidence>
<dbReference type="GO" id="GO:0006435">
    <property type="term" value="P:threonyl-tRNA aminoacylation"/>
    <property type="evidence" value="ECO:0007669"/>
    <property type="project" value="TreeGrafter"/>
</dbReference>
<dbReference type="PANTHER" id="PTHR11451:SF44">
    <property type="entry name" value="THREONINE--TRNA LIGASE, CHLOROPLASTIC_MITOCHONDRIAL 2"/>
    <property type="match status" value="1"/>
</dbReference>
<evidence type="ECO:0000259" key="3">
    <source>
        <dbReference type="Pfam" id="PF03129"/>
    </source>
</evidence>
<dbReference type="AlphaFoldDB" id="A0A6A9QM53"/>